<evidence type="ECO:0000313" key="1">
    <source>
        <dbReference type="EMBL" id="PSN75587.1"/>
    </source>
</evidence>
<dbReference type="OrthoDB" id="10378355at2759"/>
<dbReference type="EMBL" id="KZ678128">
    <property type="protein sequence ID" value="PSN75587.1"/>
    <property type="molecule type" value="Genomic_DNA"/>
</dbReference>
<accession>A0A2T2PD51</accession>
<dbReference type="AlphaFoldDB" id="A0A2T2PD51"/>
<organism evidence="1 2">
    <name type="scientific">Corynespora cassiicola Philippines</name>
    <dbReference type="NCBI Taxonomy" id="1448308"/>
    <lineage>
        <taxon>Eukaryota</taxon>
        <taxon>Fungi</taxon>
        <taxon>Dikarya</taxon>
        <taxon>Ascomycota</taxon>
        <taxon>Pezizomycotina</taxon>
        <taxon>Dothideomycetes</taxon>
        <taxon>Pleosporomycetidae</taxon>
        <taxon>Pleosporales</taxon>
        <taxon>Corynesporascaceae</taxon>
        <taxon>Corynespora</taxon>
    </lineage>
</organism>
<dbReference type="Proteomes" id="UP000240883">
    <property type="component" value="Unassembled WGS sequence"/>
</dbReference>
<proteinExistence type="predicted"/>
<gene>
    <name evidence="1" type="ORF">BS50DRAFT_616185</name>
</gene>
<protein>
    <submittedName>
        <fullName evidence="1">Uncharacterized protein</fullName>
    </submittedName>
</protein>
<name>A0A2T2PD51_CORCC</name>
<sequence>MARSCTCVLDTLSALLRVEQVRQQRAAMDMLLELAELCETRCMTMLACSLCRAQRFPLLCATAISARTVDLFKTSWSARDQHAVAISIGGDTLDWTDTGPLLDELVSLQVENMSSMQRSLESVFTRLEHADRTPCLDTIRSNLNELQHLRERLTTGPSL</sequence>
<reference evidence="1 2" key="1">
    <citation type="journal article" date="2018" name="Front. Microbiol.">
        <title>Genome-Wide Analysis of Corynespora cassiicola Leaf Fall Disease Putative Effectors.</title>
        <authorList>
            <person name="Lopez D."/>
            <person name="Ribeiro S."/>
            <person name="Label P."/>
            <person name="Fumanal B."/>
            <person name="Venisse J.S."/>
            <person name="Kohler A."/>
            <person name="de Oliveira R.R."/>
            <person name="Labutti K."/>
            <person name="Lipzen A."/>
            <person name="Lail K."/>
            <person name="Bauer D."/>
            <person name="Ohm R.A."/>
            <person name="Barry K.W."/>
            <person name="Spatafora J."/>
            <person name="Grigoriev I.V."/>
            <person name="Martin F.M."/>
            <person name="Pujade-Renaud V."/>
        </authorList>
    </citation>
    <scope>NUCLEOTIDE SEQUENCE [LARGE SCALE GENOMIC DNA]</scope>
    <source>
        <strain evidence="1 2">Philippines</strain>
    </source>
</reference>
<keyword evidence="2" id="KW-1185">Reference proteome</keyword>
<evidence type="ECO:0000313" key="2">
    <source>
        <dbReference type="Proteomes" id="UP000240883"/>
    </source>
</evidence>